<dbReference type="SUPFAM" id="SSF55874">
    <property type="entry name" value="ATPase domain of HSP90 chaperone/DNA topoisomerase II/histidine kinase"/>
    <property type="match status" value="1"/>
</dbReference>
<dbReference type="EMBL" id="NESN01000002">
    <property type="protein sequence ID" value="PUE54519.1"/>
    <property type="molecule type" value="Genomic_DNA"/>
</dbReference>
<keyword evidence="4" id="KW-0597">Phosphoprotein</keyword>
<dbReference type="PROSITE" id="PS50109">
    <property type="entry name" value="HIS_KIN"/>
    <property type="match status" value="1"/>
</dbReference>
<evidence type="ECO:0000313" key="14">
    <source>
        <dbReference type="EMBL" id="PUE54519.1"/>
    </source>
</evidence>
<evidence type="ECO:0000256" key="9">
    <source>
        <dbReference type="ARBA" id="ARBA00023012"/>
    </source>
</evidence>
<sequence length="500" mass="54108">MTAKAHVPTSHAGQAGVSLARQLLLWLLLPQLVLWMAGGVATYRFAAGYANQAIDASLLQASRSLARQLKPIGNGLLIDFPRAAQDVLEADPADKLLYMVSSPPGQFILGNQSLPAPVLPIQDAAPDEPALDTPYFYDGTMPVNGRAALHAPTGQPLRLVALYLRFGDEANAPQTMLVQVARSSANREELARRILVDMLLPMSSLVLLMTLIVWLGIRAGLSPLARLRQQVEGRNPTDLAPLQLASAPRELWSLATAINTLLSAVQNTVATQKRFIGDAAHQLRTPLAGLKSQTEIALQSTTDPELRARLQRVHDSATRSAHLVNQLLTLARAEPESVMAQDRKRFDLQRLAQTLTAEWVPRALRAQIDLGLDDSATVPVWVEANELLVRESLTNLIDNALHYAGAGSQVTVRVMADNTSTTPQALLQVSDTGPGLTPAERERVFERFVRASDIGQGCGLGLAIVKEIVERHHGEVQLDEVLPHGLCVSIRLPLSPTPAA</sequence>
<keyword evidence="7 14" id="KW-0418">Kinase</keyword>
<evidence type="ECO:0000256" key="4">
    <source>
        <dbReference type="ARBA" id="ARBA00022553"/>
    </source>
</evidence>
<dbReference type="Proteomes" id="UP000250790">
    <property type="component" value="Unassembled WGS sequence"/>
</dbReference>
<dbReference type="AlphaFoldDB" id="A0A315EBP1"/>
<dbReference type="InterPro" id="IPR036890">
    <property type="entry name" value="HATPase_C_sf"/>
</dbReference>
<comment type="subcellular location">
    <subcellularLocation>
        <location evidence="2">Membrane</location>
    </subcellularLocation>
</comment>
<evidence type="ECO:0000256" key="8">
    <source>
        <dbReference type="ARBA" id="ARBA00022989"/>
    </source>
</evidence>
<protein>
    <recommendedName>
        <fullName evidence="3">histidine kinase</fullName>
        <ecNumber evidence="3">2.7.13.3</ecNumber>
    </recommendedName>
</protein>
<dbReference type="PROSITE" id="PS50885">
    <property type="entry name" value="HAMP"/>
    <property type="match status" value="1"/>
</dbReference>
<dbReference type="PRINTS" id="PR00344">
    <property type="entry name" value="BCTRLSENSOR"/>
</dbReference>
<keyword evidence="15" id="KW-1185">Reference proteome</keyword>
<dbReference type="InterPro" id="IPR003594">
    <property type="entry name" value="HATPase_dom"/>
</dbReference>
<dbReference type="CDD" id="cd00075">
    <property type="entry name" value="HATPase"/>
    <property type="match status" value="1"/>
</dbReference>
<keyword evidence="8 11" id="KW-1133">Transmembrane helix</keyword>
<evidence type="ECO:0000256" key="2">
    <source>
        <dbReference type="ARBA" id="ARBA00004370"/>
    </source>
</evidence>
<proteinExistence type="predicted"/>
<dbReference type="GO" id="GO:0005886">
    <property type="term" value="C:plasma membrane"/>
    <property type="evidence" value="ECO:0007669"/>
    <property type="project" value="TreeGrafter"/>
</dbReference>
<dbReference type="InterPro" id="IPR036097">
    <property type="entry name" value="HisK_dim/P_sf"/>
</dbReference>
<evidence type="ECO:0000256" key="6">
    <source>
        <dbReference type="ARBA" id="ARBA00022692"/>
    </source>
</evidence>
<evidence type="ECO:0000259" key="13">
    <source>
        <dbReference type="PROSITE" id="PS50885"/>
    </source>
</evidence>
<feature type="transmembrane region" description="Helical" evidence="11">
    <location>
        <begin position="23"/>
        <end position="43"/>
    </location>
</feature>
<dbReference type="PANTHER" id="PTHR45436">
    <property type="entry name" value="SENSOR HISTIDINE KINASE YKOH"/>
    <property type="match status" value="1"/>
</dbReference>
<evidence type="ECO:0000256" key="10">
    <source>
        <dbReference type="ARBA" id="ARBA00023136"/>
    </source>
</evidence>
<dbReference type="InterPro" id="IPR004358">
    <property type="entry name" value="Sig_transdc_His_kin-like_C"/>
</dbReference>
<evidence type="ECO:0000256" key="7">
    <source>
        <dbReference type="ARBA" id="ARBA00022777"/>
    </source>
</evidence>
<dbReference type="Gene3D" id="1.10.287.130">
    <property type="match status" value="1"/>
</dbReference>
<dbReference type="InterPro" id="IPR005467">
    <property type="entry name" value="His_kinase_dom"/>
</dbReference>
<dbReference type="Pfam" id="PF00512">
    <property type="entry name" value="HisKA"/>
    <property type="match status" value="1"/>
</dbReference>
<dbReference type="InterPro" id="IPR050428">
    <property type="entry name" value="TCS_sensor_his_kinase"/>
</dbReference>
<feature type="domain" description="HAMP" evidence="13">
    <location>
        <begin position="218"/>
        <end position="270"/>
    </location>
</feature>
<dbReference type="SMART" id="SM00388">
    <property type="entry name" value="HisKA"/>
    <property type="match status" value="1"/>
</dbReference>
<comment type="catalytic activity">
    <reaction evidence="1">
        <text>ATP + protein L-histidine = ADP + protein N-phospho-L-histidine.</text>
        <dbReference type="EC" id="2.7.13.3"/>
    </reaction>
</comment>
<evidence type="ECO:0000256" key="3">
    <source>
        <dbReference type="ARBA" id="ARBA00012438"/>
    </source>
</evidence>
<dbReference type="InterPro" id="IPR003661">
    <property type="entry name" value="HisK_dim/P_dom"/>
</dbReference>
<dbReference type="EC" id="2.7.13.3" evidence="3"/>
<dbReference type="SMART" id="SM00387">
    <property type="entry name" value="HATPase_c"/>
    <property type="match status" value="1"/>
</dbReference>
<dbReference type="RefSeq" id="WP_108312475.1">
    <property type="nucleotide sequence ID" value="NZ_NESN01000002.1"/>
</dbReference>
<feature type="transmembrane region" description="Helical" evidence="11">
    <location>
        <begin position="194"/>
        <end position="217"/>
    </location>
</feature>
<feature type="domain" description="Histidine kinase" evidence="12">
    <location>
        <begin position="278"/>
        <end position="496"/>
    </location>
</feature>
<evidence type="ECO:0000256" key="5">
    <source>
        <dbReference type="ARBA" id="ARBA00022679"/>
    </source>
</evidence>
<dbReference type="GO" id="GO:0000155">
    <property type="term" value="F:phosphorelay sensor kinase activity"/>
    <property type="evidence" value="ECO:0007669"/>
    <property type="project" value="InterPro"/>
</dbReference>
<keyword evidence="9" id="KW-0902">Two-component regulatory system</keyword>
<dbReference type="InterPro" id="IPR013727">
    <property type="entry name" value="2CSK_N"/>
</dbReference>
<keyword evidence="5" id="KW-0808">Transferase</keyword>
<comment type="caution">
    <text evidence="14">The sequence shown here is derived from an EMBL/GenBank/DDBJ whole genome shotgun (WGS) entry which is preliminary data.</text>
</comment>
<evidence type="ECO:0000256" key="1">
    <source>
        <dbReference type="ARBA" id="ARBA00000085"/>
    </source>
</evidence>
<gene>
    <name evidence="14" type="ORF">B9Z37_08310</name>
</gene>
<dbReference type="PANTHER" id="PTHR45436:SF1">
    <property type="entry name" value="SENSOR PROTEIN QSEC"/>
    <property type="match status" value="1"/>
</dbReference>
<dbReference type="InterPro" id="IPR003660">
    <property type="entry name" value="HAMP_dom"/>
</dbReference>
<dbReference type="CDD" id="cd00082">
    <property type="entry name" value="HisKA"/>
    <property type="match status" value="1"/>
</dbReference>
<accession>A0A315EBP1</accession>
<reference evidence="14 15" key="1">
    <citation type="submission" date="2017-04" db="EMBL/GenBank/DDBJ databases">
        <title>Unexpected and diverse lifestyles within the genus Limnohabitans.</title>
        <authorList>
            <person name="Kasalicky V."/>
            <person name="Mehrshad M."/>
            <person name="Andrei S.-A."/>
            <person name="Salcher M."/>
            <person name="Kratochvilova H."/>
            <person name="Simek K."/>
            <person name="Ghai R."/>
        </authorList>
    </citation>
    <scope>NUCLEOTIDE SEQUENCE [LARGE SCALE GENOMIC DNA]</scope>
    <source>
        <strain evidence="14 15">II-B4</strain>
    </source>
</reference>
<dbReference type="SUPFAM" id="SSF47384">
    <property type="entry name" value="Homodimeric domain of signal transducing histidine kinase"/>
    <property type="match status" value="1"/>
</dbReference>
<organism evidence="14 15">
    <name type="scientific">Limnohabitans parvus II-B4</name>
    <dbReference type="NCBI Taxonomy" id="1293052"/>
    <lineage>
        <taxon>Bacteria</taxon>
        <taxon>Pseudomonadati</taxon>
        <taxon>Pseudomonadota</taxon>
        <taxon>Betaproteobacteria</taxon>
        <taxon>Burkholderiales</taxon>
        <taxon>Comamonadaceae</taxon>
        <taxon>Limnohabitans</taxon>
    </lineage>
</organism>
<dbReference type="Pfam" id="PF08521">
    <property type="entry name" value="2CSK_N"/>
    <property type="match status" value="1"/>
</dbReference>
<dbReference type="Pfam" id="PF02518">
    <property type="entry name" value="HATPase_c"/>
    <property type="match status" value="1"/>
</dbReference>
<evidence type="ECO:0000259" key="12">
    <source>
        <dbReference type="PROSITE" id="PS50109"/>
    </source>
</evidence>
<evidence type="ECO:0000313" key="15">
    <source>
        <dbReference type="Proteomes" id="UP000250790"/>
    </source>
</evidence>
<evidence type="ECO:0000256" key="11">
    <source>
        <dbReference type="SAM" id="Phobius"/>
    </source>
</evidence>
<name>A0A315EBP1_9BURK</name>
<dbReference type="Gene3D" id="3.30.565.10">
    <property type="entry name" value="Histidine kinase-like ATPase, C-terminal domain"/>
    <property type="match status" value="1"/>
</dbReference>
<keyword evidence="10 11" id="KW-0472">Membrane</keyword>
<dbReference type="OrthoDB" id="8554694at2"/>
<keyword evidence="6 11" id="KW-0812">Transmembrane</keyword>